<feature type="region of interest" description="Disordered" evidence="3">
    <location>
        <begin position="191"/>
        <end position="210"/>
    </location>
</feature>
<dbReference type="SMART" id="SM00287">
    <property type="entry name" value="SH3b"/>
    <property type="match status" value="2"/>
</dbReference>
<protein>
    <submittedName>
        <fullName evidence="5">N-acetylmuramoyl-L-alanine amidase</fullName>
        <ecNumber evidence="5">3.5.1.28</ecNumber>
    </submittedName>
</protein>
<dbReference type="RefSeq" id="WP_264462849.1">
    <property type="nucleotide sequence ID" value="NZ_JAOXJG010000026.1"/>
</dbReference>
<dbReference type="InterPro" id="IPR003646">
    <property type="entry name" value="SH3-like_bac-type"/>
</dbReference>
<dbReference type="GO" id="GO:0008745">
    <property type="term" value="F:N-acetylmuramoyl-L-alanine amidase activity"/>
    <property type="evidence" value="ECO:0007669"/>
    <property type="project" value="UniProtKB-EC"/>
</dbReference>
<evidence type="ECO:0000313" key="5">
    <source>
        <dbReference type="EMBL" id="MCW1241944.1"/>
    </source>
</evidence>
<evidence type="ECO:0000256" key="1">
    <source>
        <dbReference type="ARBA" id="ARBA00022801"/>
    </source>
</evidence>
<evidence type="ECO:0000256" key="3">
    <source>
        <dbReference type="SAM" id="MobiDB-lite"/>
    </source>
</evidence>
<dbReference type="PROSITE" id="PS51781">
    <property type="entry name" value="SH3B"/>
    <property type="match status" value="1"/>
</dbReference>
<dbReference type="SUPFAM" id="SSF53187">
    <property type="entry name" value="Zn-dependent exopeptidases"/>
    <property type="match status" value="1"/>
</dbReference>
<accession>A0ABT3EZG5</accession>
<evidence type="ECO:0000313" key="6">
    <source>
        <dbReference type="Proteomes" id="UP001060566"/>
    </source>
</evidence>
<dbReference type="PANTHER" id="PTHR30404">
    <property type="entry name" value="N-ACETYLMURAMOYL-L-ALANINE AMIDASE"/>
    <property type="match status" value="1"/>
</dbReference>
<dbReference type="GeneID" id="301200805"/>
<keyword evidence="2" id="KW-0961">Cell wall biogenesis/degradation</keyword>
<sequence length="344" mass="36971">MTNVDVVIDAGHGAHDSGAVGNGLLEKERALTLSHMLNEELRSSGVSTYMTRTSDTFVTLSGRAKMANDRGAKVFISNHLNSAENPSALGYETFVYNRNDKNTNLLQDLIHAEGMKVLSPLGFRDRGKKTKDLAVVRETHMPAVLTENGFISNASDMAHIRKDEVLRKLAQAYAKAICTYLGKNYNGSGNTGGSTGGSTPPTTGGGSNGIGTITISGEGVNLRSGAGTNYPVKRKIAPNTYIVWAMSNGWACVGGDEWVYADPSYTSLKLNGQPNNPTPVVTGVIYINGSNINVRSGAGTNYGIVKKVQKGESYRVWAKEGDWVNVGGNQWIKHDTSYTRFVQD</sequence>
<dbReference type="EMBL" id="JAOXJG010000026">
    <property type="protein sequence ID" value="MCW1241944.1"/>
    <property type="molecule type" value="Genomic_DNA"/>
</dbReference>
<keyword evidence="1 5" id="KW-0378">Hydrolase</keyword>
<gene>
    <name evidence="5" type="ORF">NGM45_23240</name>
</gene>
<name>A0ABT3EZG5_9BACI</name>
<dbReference type="Gene3D" id="2.30.30.40">
    <property type="entry name" value="SH3 Domains"/>
    <property type="match status" value="1"/>
</dbReference>
<dbReference type="CDD" id="cd02696">
    <property type="entry name" value="MurNAc-LAA"/>
    <property type="match status" value="1"/>
</dbReference>
<keyword evidence="6" id="KW-1185">Reference proteome</keyword>
<evidence type="ECO:0000259" key="4">
    <source>
        <dbReference type="PROSITE" id="PS51781"/>
    </source>
</evidence>
<organism evidence="5 6">
    <name type="scientific">Bacillus pretiosus</name>
    <dbReference type="NCBI Taxonomy" id="2983392"/>
    <lineage>
        <taxon>Bacteria</taxon>
        <taxon>Bacillati</taxon>
        <taxon>Bacillota</taxon>
        <taxon>Bacilli</taxon>
        <taxon>Bacillales</taxon>
        <taxon>Bacillaceae</taxon>
        <taxon>Bacillus</taxon>
    </lineage>
</organism>
<dbReference type="Pfam" id="PF01520">
    <property type="entry name" value="Amidase_3"/>
    <property type="match status" value="1"/>
</dbReference>
<dbReference type="EC" id="3.5.1.28" evidence="5"/>
<dbReference type="InterPro" id="IPR050695">
    <property type="entry name" value="N-acetylmuramoyl_amidase_3"/>
</dbReference>
<dbReference type="Gene3D" id="3.40.630.40">
    <property type="entry name" value="Zn-dependent exopeptidases"/>
    <property type="match status" value="1"/>
</dbReference>
<dbReference type="SMART" id="SM00646">
    <property type="entry name" value="Ami_3"/>
    <property type="match status" value="1"/>
</dbReference>
<comment type="caution">
    <text evidence="5">The sequence shown here is derived from an EMBL/GenBank/DDBJ whole genome shotgun (WGS) entry which is preliminary data.</text>
</comment>
<feature type="domain" description="SH3b" evidence="4">
    <location>
        <begin position="282"/>
        <end position="344"/>
    </location>
</feature>
<reference evidence="5" key="1">
    <citation type="submission" date="2022-10" db="EMBL/GenBank/DDBJ databases">
        <title>De novo draft assembly of the Pseudomonas pretiosus genome isolated from the plants rhizorohere.</title>
        <authorList>
            <person name="Robas M."/>
            <person name="Fernandez V.M."/>
            <person name="Provanza A."/>
            <person name="Jimenez P.A."/>
        </authorList>
    </citation>
    <scope>NUCLEOTIDE SEQUENCE</scope>
    <source>
        <strain evidence="5">SAICEU11T</strain>
    </source>
</reference>
<proteinExistence type="predicted"/>
<dbReference type="InterPro" id="IPR002508">
    <property type="entry name" value="MurNAc-LAA_cat"/>
</dbReference>
<dbReference type="Proteomes" id="UP001060566">
    <property type="component" value="Unassembled WGS sequence"/>
</dbReference>
<evidence type="ECO:0000256" key="2">
    <source>
        <dbReference type="ARBA" id="ARBA00023316"/>
    </source>
</evidence>
<dbReference type="PANTHER" id="PTHR30404:SF0">
    <property type="entry name" value="N-ACETYLMURAMOYL-L-ALANINE AMIDASE AMIC"/>
    <property type="match status" value="1"/>
</dbReference>